<dbReference type="Proteomes" id="UP000192266">
    <property type="component" value="Unassembled WGS sequence"/>
</dbReference>
<gene>
    <name evidence="1" type="ORF">SAMN00120144_1057</name>
</gene>
<evidence type="ECO:0000313" key="2">
    <source>
        <dbReference type="Proteomes" id="UP000192266"/>
    </source>
</evidence>
<dbReference type="AlphaFoldDB" id="A0A1W1VYK7"/>
<organism evidence="1 2">
    <name type="scientific">Hymenobacter roseosalivarius DSM 11622</name>
    <dbReference type="NCBI Taxonomy" id="645990"/>
    <lineage>
        <taxon>Bacteria</taxon>
        <taxon>Pseudomonadati</taxon>
        <taxon>Bacteroidota</taxon>
        <taxon>Cytophagia</taxon>
        <taxon>Cytophagales</taxon>
        <taxon>Hymenobacteraceae</taxon>
        <taxon>Hymenobacter</taxon>
    </lineage>
</organism>
<dbReference type="EMBL" id="FWWW01000082">
    <property type="protein sequence ID" value="SMB98340.1"/>
    <property type="molecule type" value="Genomic_DNA"/>
</dbReference>
<accession>A0A1W1VYK7</accession>
<name>A0A1W1VYK7_9BACT</name>
<dbReference type="STRING" id="645990.SAMN00120144_1057"/>
<keyword evidence="2" id="KW-1185">Reference proteome</keyword>
<evidence type="ECO:0000313" key="1">
    <source>
        <dbReference type="EMBL" id="SMB98340.1"/>
    </source>
</evidence>
<reference evidence="1 2" key="1">
    <citation type="submission" date="2017-04" db="EMBL/GenBank/DDBJ databases">
        <authorList>
            <person name="Afonso C.L."/>
            <person name="Miller P.J."/>
            <person name="Scott M.A."/>
            <person name="Spackman E."/>
            <person name="Goraichik I."/>
            <person name="Dimitrov K.M."/>
            <person name="Suarez D.L."/>
            <person name="Swayne D.E."/>
        </authorList>
    </citation>
    <scope>NUCLEOTIDE SEQUENCE [LARGE SCALE GENOMIC DNA]</scope>
    <source>
        <strain evidence="1 2">DSM 11622</strain>
    </source>
</reference>
<sequence length="77" mass="8757">MSPVSWQHINKGSSISLMRRSRMRYASTWARCSPLNGKPLIANKLPLEMRLLAQTFNQALIILLPGPPSPLFYNVYN</sequence>
<proteinExistence type="predicted"/>
<protein>
    <submittedName>
        <fullName evidence="1">Uncharacterized protein</fullName>
    </submittedName>
</protein>